<evidence type="ECO:0000313" key="1">
    <source>
        <dbReference type="EMBL" id="OGM03220.1"/>
    </source>
</evidence>
<sequence>MDSKYLEGLSLDIAPETIDYQVETAGNFLEDLKAASAEARVRAIKKIKQIAYNVKKLLDRRFVKSLLEAFMANQEEEFRVDILVTVGFIGDASALPFLRKVLSESSDYGLKKACAFALGEMRFAGSAQPLIDAIEFDDEELQLIIINALTKISDPATAPALLEACKNASPKIKITACGFLCKLGVTQGFEFIRRGLAHSSDDVKKEALVVARDYPHELFLAPLHEILVSVHSAEILVACIDALSKINDTSVVEDITKHVDNEEHAEVRAAAVKALGELGELCKLLTDDITPYVKKIAGRLKDGDENVVINAALALGELKLPEVISDLIDIIDSPSEKVRTAVVTAVRSLAFWLSDIDGKNRLTYALMSLAKDPLPLIRSIVIETLGYLENAESLEVLLEALADESNQVRENATAALGNFSAPNVIEALINLLSDENVVIRWNAVTALNRIGDKACLGPISRLLEDSDESVRLAAKAFVDSFPTDPQ</sequence>
<dbReference type="InterPro" id="IPR004155">
    <property type="entry name" value="PBS_lyase_HEAT"/>
</dbReference>
<dbReference type="PANTHER" id="PTHR12697:SF5">
    <property type="entry name" value="DEOXYHYPUSINE HYDROXYLASE"/>
    <property type="match status" value="1"/>
</dbReference>
<accession>A0A1F7WK89</accession>
<dbReference type="PANTHER" id="PTHR12697">
    <property type="entry name" value="PBS LYASE HEAT-LIKE PROTEIN"/>
    <property type="match status" value="1"/>
</dbReference>
<dbReference type="InterPro" id="IPR011989">
    <property type="entry name" value="ARM-like"/>
</dbReference>
<dbReference type="InterPro" id="IPR016024">
    <property type="entry name" value="ARM-type_fold"/>
</dbReference>
<evidence type="ECO:0000313" key="2">
    <source>
        <dbReference type="Proteomes" id="UP000178735"/>
    </source>
</evidence>
<proteinExistence type="predicted"/>
<protein>
    <recommendedName>
        <fullName evidence="3">Clathrin/coatomer adaptor adaptin-like N-terminal domain-containing protein</fullName>
    </recommendedName>
</protein>
<comment type="caution">
    <text evidence="1">The sequence shown here is derived from an EMBL/GenBank/DDBJ whole genome shotgun (WGS) entry which is preliminary data.</text>
</comment>
<gene>
    <name evidence="1" type="ORF">A2008_03750</name>
</gene>
<name>A0A1F7WK89_9BACT</name>
<evidence type="ECO:0008006" key="3">
    <source>
        <dbReference type="Google" id="ProtNLM"/>
    </source>
</evidence>
<dbReference type="SMART" id="SM00567">
    <property type="entry name" value="EZ_HEAT"/>
    <property type="match status" value="9"/>
</dbReference>
<dbReference type="Proteomes" id="UP000178735">
    <property type="component" value="Unassembled WGS sequence"/>
</dbReference>
<dbReference type="EMBL" id="MGFH01000183">
    <property type="protein sequence ID" value="OGM03220.1"/>
    <property type="molecule type" value="Genomic_DNA"/>
</dbReference>
<dbReference type="Pfam" id="PF13646">
    <property type="entry name" value="HEAT_2"/>
    <property type="match status" value="4"/>
</dbReference>
<dbReference type="Gene3D" id="1.25.10.10">
    <property type="entry name" value="Leucine-rich Repeat Variant"/>
    <property type="match status" value="3"/>
</dbReference>
<dbReference type="GO" id="GO:0016491">
    <property type="term" value="F:oxidoreductase activity"/>
    <property type="evidence" value="ECO:0007669"/>
    <property type="project" value="TreeGrafter"/>
</dbReference>
<dbReference type="AlphaFoldDB" id="A0A1F7WK89"/>
<reference evidence="1 2" key="1">
    <citation type="journal article" date="2016" name="Nat. Commun.">
        <title>Thousands of microbial genomes shed light on interconnected biogeochemical processes in an aquifer system.</title>
        <authorList>
            <person name="Anantharaman K."/>
            <person name="Brown C.T."/>
            <person name="Hug L.A."/>
            <person name="Sharon I."/>
            <person name="Castelle C.J."/>
            <person name="Probst A.J."/>
            <person name="Thomas B.C."/>
            <person name="Singh A."/>
            <person name="Wilkins M.J."/>
            <person name="Karaoz U."/>
            <person name="Brodie E.L."/>
            <person name="Williams K.H."/>
            <person name="Hubbard S.S."/>
            <person name="Banfield J.F."/>
        </authorList>
    </citation>
    <scope>NUCLEOTIDE SEQUENCE [LARGE SCALE GENOMIC DNA]</scope>
</reference>
<dbReference type="SUPFAM" id="SSF48371">
    <property type="entry name" value="ARM repeat"/>
    <property type="match status" value="1"/>
</dbReference>
<organism evidence="1 2">
    <name type="scientific">Candidatus Wallbacteria bacterium GWC2_49_35</name>
    <dbReference type="NCBI Taxonomy" id="1817813"/>
    <lineage>
        <taxon>Bacteria</taxon>
        <taxon>Candidatus Walliibacteriota</taxon>
    </lineage>
</organism>
<dbReference type="STRING" id="1817813.A2008_03750"/>